<protein>
    <submittedName>
        <fullName evidence="4">Serine hydrolase</fullName>
    </submittedName>
</protein>
<dbReference type="InterPro" id="IPR000871">
    <property type="entry name" value="Beta-lactam_class-A"/>
</dbReference>
<dbReference type="Pfam" id="PF13354">
    <property type="entry name" value="Beta-lactamase2"/>
    <property type="match status" value="1"/>
</dbReference>
<dbReference type="Proteomes" id="UP000246077">
    <property type="component" value="Unassembled WGS sequence"/>
</dbReference>
<dbReference type="GO" id="GO:0008800">
    <property type="term" value="F:beta-lactamase activity"/>
    <property type="evidence" value="ECO:0007669"/>
    <property type="project" value="UniProtKB-EC"/>
</dbReference>
<keyword evidence="4" id="KW-0378">Hydrolase</keyword>
<dbReference type="InterPro" id="IPR045155">
    <property type="entry name" value="Beta-lactam_cat"/>
</dbReference>
<organism evidence="4 5">
    <name type="scientific">Zavarzinia compransoris</name>
    <dbReference type="NCBI Taxonomy" id="1264899"/>
    <lineage>
        <taxon>Bacteria</taxon>
        <taxon>Pseudomonadati</taxon>
        <taxon>Pseudomonadota</taxon>
        <taxon>Alphaproteobacteria</taxon>
        <taxon>Rhodospirillales</taxon>
        <taxon>Zavarziniaceae</taxon>
        <taxon>Zavarzinia</taxon>
    </lineage>
</organism>
<evidence type="ECO:0000313" key="5">
    <source>
        <dbReference type="Proteomes" id="UP000246077"/>
    </source>
</evidence>
<dbReference type="Gene3D" id="3.40.710.10">
    <property type="entry name" value="DD-peptidase/beta-lactamase superfamily"/>
    <property type="match status" value="1"/>
</dbReference>
<dbReference type="PANTHER" id="PTHR35333:SF5">
    <property type="entry name" value="CONSERVED LIPOPROTEIN LPQF-RELATED"/>
    <property type="match status" value="1"/>
</dbReference>
<dbReference type="GO" id="GO:0046677">
    <property type="term" value="P:response to antibiotic"/>
    <property type="evidence" value="ECO:0007669"/>
    <property type="project" value="InterPro"/>
</dbReference>
<dbReference type="AlphaFoldDB" id="A0A317EAA9"/>
<name>A0A317EAA9_9PROT</name>
<comment type="catalytic activity">
    <reaction evidence="1">
        <text>a beta-lactam + H2O = a substituted beta-amino acid</text>
        <dbReference type="Rhea" id="RHEA:20401"/>
        <dbReference type="ChEBI" id="CHEBI:15377"/>
        <dbReference type="ChEBI" id="CHEBI:35627"/>
        <dbReference type="ChEBI" id="CHEBI:140347"/>
        <dbReference type="EC" id="3.5.2.6"/>
    </reaction>
</comment>
<accession>A0A317EAA9</accession>
<evidence type="ECO:0000256" key="1">
    <source>
        <dbReference type="ARBA" id="ARBA00001526"/>
    </source>
</evidence>
<comment type="caution">
    <text evidence="4">The sequence shown here is derived from an EMBL/GenBank/DDBJ whole genome shotgun (WGS) entry which is preliminary data.</text>
</comment>
<dbReference type="SUPFAM" id="SSF56601">
    <property type="entry name" value="beta-lactamase/transpeptidase-like"/>
    <property type="match status" value="1"/>
</dbReference>
<feature type="domain" description="Beta-lactamase class A catalytic" evidence="3">
    <location>
        <begin position="145"/>
        <end position="241"/>
    </location>
</feature>
<dbReference type="OrthoDB" id="108135at2"/>
<dbReference type="RefSeq" id="WP_109920888.1">
    <property type="nucleotide sequence ID" value="NZ_QGLF01000002.1"/>
</dbReference>
<sequence>MVLHPLLVRALAVMGVFMVSLGAAMAQSPAADAALRRLFEEERANDALFTADFLQQVPAAAVARLIADLRAGYGPFAAVEWTEGRGTIVLERGRVPVQITLDDGGRIAGLFFGPPQAVGAGLDDLAARLRSAAVGDLSILVVVDGETRLAEAAARPMAVGSAFKLVVLRAYEDAVAAGALARDGVVGLEAGDRSLPSGVLHLLPPGTPFTLESLAGLMIRISDNTATDALIRIVGRAALERLSPRNRPFLTTGELFRLAAAAADREAYGRGDEAARRAVLAALAAQPLPEAGTIGQRITWPEAEWFLSAEDICTLLGGLRAAPALRHTSEPFLAALGWPSLLYKGGSEPGVLNLSALGRSPAGRRVCAVITANGHGRQPDDTLAGLFADLLRVAGE</sequence>
<dbReference type="GO" id="GO:0030655">
    <property type="term" value="P:beta-lactam antibiotic catabolic process"/>
    <property type="evidence" value="ECO:0007669"/>
    <property type="project" value="InterPro"/>
</dbReference>
<evidence type="ECO:0000313" key="4">
    <source>
        <dbReference type="EMBL" id="PWR22243.1"/>
    </source>
</evidence>
<proteinExistence type="predicted"/>
<evidence type="ECO:0000256" key="2">
    <source>
        <dbReference type="SAM" id="SignalP"/>
    </source>
</evidence>
<evidence type="ECO:0000259" key="3">
    <source>
        <dbReference type="Pfam" id="PF13354"/>
    </source>
</evidence>
<feature type="chain" id="PRO_5016303758" evidence="2">
    <location>
        <begin position="27"/>
        <end position="396"/>
    </location>
</feature>
<keyword evidence="5" id="KW-1185">Reference proteome</keyword>
<keyword evidence="2" id="KW-0732">Signal</keyword>
<feature type="signal peptide" evidence="2">
    <location>
        <begin position="1"/>
        <end position="26"/>
    </location>
</feature>
<reference evidence="5" key="1">
    <citation type="submission" date="2018-05" db="EMBL/GenBank/DDBJ databases">
        <title>Zavarzinia sp. HR-AS.</title>
        <authorList>
            <person name="Lee Y."/>
            <person name="Jeon C.O."/>
        </authorList>
    </citation>
    <scope>NUCLEOTIDE SEQUENCE [LARGE SCALE GENOMIC DNA]</scope>
    <source>
        <strain evidence="5">DSM 1231</strain>
    </source>
</reference>
<dbReference type="PANTHER" id="PTHR35333">
    <property type="entry name" value="BETA-LACTAMASE"/>
    <property type="match status" value="1"/>
</dbReference>
<dbReference type="EMBL" id="QGLF01000002">
    <property type="protein sequence ID" value="PWR22243.1"/>
    <property type="molecule type" value="Genomic_DNA"/>
</dbReference>
<dbReference type="InterPro" id="IPR012338">
    <property type="entry name" value="Beta-lactam/transpept-like"/>
</dbReference>
<gene>
    <name evidence="4" type="ORF">DKG75_09785</name>
</gene>
<dbReference type="Gene3D" id="3.10.450.280">
    <property type="match status" value="1"/>
</dbReference>